<gene>
    <name evidence="2" type="ORF">T265_07940</name>
</gene>
<keyword evidence="3" id="KW-1185">Reference proteome</keyword>
<accession>A0A074ZAQ1</accession>
<sequence>MLKGHTQDNTKPMEQLINGGWDCGNRKGTNYGSSTEIQQQSPGEARGDLRPVSVLEERSISKEFHQEKQKEDDIPTTLTAKTNHQTGSSALHQEYTGTRNQIVIPKRNPHGP</sequence>
<dbReference type="GeneID" id="20322119"/>
<organism evidence="2 3">
    <name type="scientific">Opisthorchis viverrini</name>
    <name type="common">Southeast Asian liver fluke</name>
    <dbReference type="NCBI Taxonomy" id="6198"/>
    <lineage>
        <taxon>Eukaryota</taxon>
        <taxon>Metazoa</taxon>
        <taxon>Spiralia</taxon>
        <taxon>Lophotrochozoa</taxon>
        <taxon>Platyhelminthes</taxon>
        <taxon>Trematoda</taxon>
        <taxon>Digenea</taxon>
        <taxon>Opisthorchiida</taxon>
        <taxon>Opisthorchiata</taxon>
        <taxon>Opisthorchiidae</taxon>
        <taxon>Opisthorchis</taxon>
    </lineage>
</organism>
<evidence type="ECO:0000313" key="2">
    <source>
        <dbReference type="EMBL" id="KER24381.1"/>
    </source>
</evidence>
<dbReference type="KEGG" id="ovi:T265_07940"/>
<dbReference type="RefSeq" id="XP_009171869.1">
    <property type="nucleotide sequence ID" value="XM_009173605.1"/>
</dbReference>
<dbReference type="EMBL" id="KL596812">
    <property type="protein sequence ID" value="KER24381.1"/>
    <property type="molecule type" value="Genomic_DNA"/>
</dbReference>
<feature type="compositionally biased region" description="Polar residues" evidence="1">
    <location>
        <begin position="27"/>
        <end position="42"/>
    </location>
</feature>
<dbReference type="AlphaFoldDB" id="A0A074ZAQ1"/>
<protein>
    <submittedName>
        <fullName evidence="2">Uncharacterized protein</fullName>
    </submittedName>
</protein>
<reference evidence="2 3" key="1">
    <citation type="submission" date="2013-11" db="EMBL/GenBank/DDBJ databases">
        <title>Opisthorchis viverrini - life in the bile duct.</title>
        <authorList>
            <person name="Young N.D."/>
            <person name="Nagarajan N."/>
            <person name="Lin S.J."/>
            <person name="Korhonen P.K."/>
            <person name="Jex A.R."/>
            <person name="Hall R.S."/>
            <person name="Safavi-Hemami H."/>
            <person name="Kaewkong W."/>
            <person name="Bertrand D."/>
            <person name="Gao S."/>
            <person name="Seet Q."/>
            <person name="Wongkham S."/>
            <person name="Teh B.T."/>
            <person name="Wongkham C."/>
            <person name="Intapan P.M."/>
            <person name="Maleewong W."/>
            <person name="Yang X."/>
            <person name="Hu M."/>
            <person name="Wang Z."/>
            <person name="Hofmann A."/>
            <person name="Sternberg P.W."/>
            <person name="Tan P."/>
            <person name="Wang J."/>
            <person name="Gasser R.B."/>
        </authorList>
    </citation>
    <scope>NUCLEOTIDE SEQUENCE [LARGE SCALE GENOMIC DNA]</scope>
</reference>
<feature type="compositionally biased region" description="Polar residues" evidence="1">
    <location>
        <begin position="76"/>
        <end position="101"/>
    </location>
</feature>
<name>A0A074ZAQ1_OPIVI</name>
<evidence type="ECO:0000313" key="3">
    <source>
        <dbReference type="Proteomes" id="UP000054324"/>
    </source>
</evidence>
<proteinExistence type="predicted"/>
<feature type="compositionally biased region" description="Basic and acidic residues" evidence="1">
    <location>
        <begin position="45"/>
        <end position="73"/>
    </location>
</feature>
<evidence type="ECO:0000256" key="1">
    <source>
        <dbReference type="SAM" id="MobiDB-lite"/>
    </source>
</evidence>
<dbReference type="Proteomes" id="UP000054324">
    <property type="component" value="Unassembled WGS sequence"/>
</dbReference>
<feature type="region of interest" description="Disordered" evidence="1">
    <location>
        <begin position="1"/>
        <end position="112"/>
    </location>
</feature>
<dbReference type="CTD" id="20322119"/>